<proteinExistence type="predicted"/>
<name>A0A656GGW1_PSEA0</name>
<dbReference type="Gene3D" id="3.40.50.880">
    <property type="match status" value="1"/>
</dbReference>
<feature type="domain" description="ThuA-like" evidence="1">
    <location>
        <begin position="12"/>
        <end position="224"/>
    </location>
</feature>
<evidence type="ECO:0000313" key="3">
    <source>
        <dbReference type="Proteomes" id="UP000003465"/>
    </source>
</evidence>
<dbReference type="AlphaFoldDB" id="A0A656GGW1"/>
<evidence type="ECO:0000313" key="2">
    <source>
        <dbReference type="EMBL" id="EGH25316.1"/>
    </source>
</evidence>
<dbReference type="SUPFAM" id="SSF52317">
    <property type="entry name" value="Class I glutamine amidotransferase-like"/>
    <property type="match status" value="1"/>
</dbReference>
<gene>
    <name evidence="2" type="ORF">PSYMO_29356</name>
</gene>
<sequence>MSNSEDATVTRALYLYGGWPGHYPYEIAAWARELFKELEWDVEESTDIFTLDRDLKSYDVVIIGWNNAVTTETLTASQERHLSEAVESGVGLVGWHGAGAAFRSSLKYHFMLGGSFLEHPAGEGYPHPYMVNFVDKDHEVTTGVEDFEVRSEQYYMQVDPNIHVLAETTFDGNPMPWLKGHRSPVAWVRNWGEGRVFYHSIGHDTSNLADPNIRRLTKQGLVWAARK</sequence>
<comment type="caution">
    <text evidence="2">The sequence shown here is derived from an EMBL/GenBank/DDBJ whole genome shotgun (WGS) entry which is preliminary data.</text>
</comment>
<protein>
    <recommendedName>
        <fullName evidence="1">ThuA-like domain-containing protein</fullName>
    </recommendedName>
</protein>
<dbReference type="EMBL" id="AEAG01001252">
    <property type="protein sequence ID" value="EGH25316.1"/>
    <property type="molecule type" value="Genomic_DNA"/>
</dbReference>
<dbReference type="PANTHER" id="PTHR40469:SF2">
    <property type="entry name" value="GALACTOSE-BINDING DOMAIN-LIKE SUPERFAMILY PROTEIN"/>
    <property type="match status" value="1"/>
</dbReference>
<dbReference type="PANTHER" id="PTHR40469">
    <property type="entry name" value="SECRETED GLYCOSYL HYDROLASE"/>
    <property type="match status" value="1"/>
</dbReference>
<dbReference type="Pfam" id="PF06283">
    <property type="entry name" value="ThuA"/>
    <property type="match status" value="1"/>
</dbReference>
<organism evidence="2 3">
    <name type="scientific">Pseudomonas amygdali pv. mori str. 301020</name>
    <dbReference type="NCBI Taxonomy" id="629261"/>
    <lineage>
        <taxon>Bacteria</taxon>
        <taxon>Pseudomonadati</taxon>
        <taxon>Pseudomonadota</taxon>
        <taxon>Gammaproteobacteria</taxon>
        <taxon>Pseudomonadales</taxon>
        <taxon>Pseudomonadaceae</taxon>
        <taxon>Pseudomonas</taxon>
        <taxon>Pseudomonas amygdali</taxon>
    </lineage>
</organism>
<evidence type="ECO:0000259" key="1">
    <source>
        <dbReference type="Pfam" id="PF06283"/>
    </source>
</evidence>
<dbReference type="InterPro" id="IPR029062">
    <property type="entry name" value="Class_I_gatase-like"/>
</dbReference>
<dbReference type="InterPro" id="IPR029010">
    <property type="entry name" value="ThuA-like"/>
</dbReference>
<reference evidence="2 3" key="1">
    <citation type="journal article" date="2011" name="PLoS Pathog.">
        <title>Dynamic evolution of pathogenicity revealed by sequencing and comparative genomics of 19 Pseudomonas syringae isolates.</title>
        <authorList>
            <person name="Baltrus D.A."/>
            <person name="Nishimura M.T."/>
            <person name="Romanchuk A."/>
            <person name="Chang J.H."/>
            <person name="Mukhtar M.S."/>
            <person name="Cherkis K."/>
            <person name="Roach J."/>
            <person name="Grant S.R."/>
            <person name="Jones C.D."/>
            <person name="Dangl J.L."/>
        </authorList>
    </citation>
    <scope>NUCLEOTIDE SEQUENCE [LARGE SCALE GENOMIC DNA]</scope>
    <source>
        <strain evidence="2 3">301020</strain>
    </source>
</reference>
<accession>A0A656GGW1</accession>
<dbReference type="Proteomes" id="UP000003465">
    <property type="component" value="Unassembled WGS sequence"/>
</dbReference>